<dbReference type="Proteomes" id="UP000824469">
    <property type="component" value="Unassembled WGS sequence"/>
</dbReference>
<comment type="caution">
    <text evidence="1">The sequence shown here is derived from an EMBL/GenBank/DDBJ whole genome shotgun (WGS) entry which is preliminary data.</text>
</comment>
<organism evidence="1 2">
    <name type="scientific">Taxus chinensis</name>
    <name type="common">Chinese yew</name>
    <name type="synonym">Taxus wallichiana var. chinensis</name>
    <dbReference type="NCBI Taxonomy" id="29808"/>
    <lineage>
        <taxon>Eukaryota</taxon>
        <taxon>Viridiplantae</taxon>
        <taxon>Streptophyta</taxon>
        <taxon>Embryophyta</taxon>
        <taxon>Tracheophyta</taxon>
        <taxon>Spermatophyta</taxon>
        <taxon>Pinopsida</taxon>
        <taxon>Pinidae</taxon>
        <taxon>Conifers II</taxon>
        <taxon>Cupressales</taxon>
        <taxon>Taxaceae</taxon>
        <taxon>Taxus</taxon>
    </lineage>
</organism>
<sequence length="81" mass="8791">VFPSLCNFVSIVVTIINGMSIVLAWPCKEVTAIHGDYIALPRTAEGYYSRSDITAFIDISWLAMLHPSKIAGSGCVCNDNL</sequence>
<name>A0AA38GJY9_TAXCH</name>
<keyword evidence="2" id="KW-1185">Reference proteome</keyword>
<reference evidence="1 2" key="1">
    <citation type="journal article" date="2021" name="Nat. Plants">
        <title>The Taxus genome provides insights into paclitaxel biosynthesis.</title>
        <authorList>
            <person name="Xiong X."/>
            <person name="Gou J."/>
            <person name="Liao Q."/>
            <person name="Li Y."/>
            <person name="Zhou Q."/>
            <person name="Bi G."/>
            <person name="Li C."/>
            <person name="Du R."/>
            <person name="Wang X."/>
            <person name="Sun T."/>
            <person name="Guo L."/>
            <person name="Liang H."/>
            <person name="Lu P."/>
            <person name="Wu Y."/>
            <person name="Zhang Z."/>
            <person name="Ro D.K."/>
            <person name="Shang Y."/>
            <person name="Huang S."/>
            <person name="Yan J."/>
        </authorList>
    </citation>
    <scope>NUCLEOTIDE SEQUENCE [LARGE SCALE GENOMIC DNA]</scope>
    <source>
        <strain evidence="1">Ta-2019</strain>
    </source>
</reference>
<feature type="non-terminal residue" evidence="1">
    <location>
        <position position="81"/>
    </location>
</feature>
<protein>
    <submittedName>
        <fullName evidence="1">Uncharacterized protein</fullName>
    </submittedName>
</protein>
<proteinExistence type="predicted"/>
<dbReference type="EMBL" id="JAHRHJ020000003">
    <property type="protein sequence ID" value="KAH9323747.1"/>
    <property type="molecule type" value="Genomic_DNA"/>
</dbReference>
<evidence type="ECO:0000313" key="1">
    <source>
        <dbReference type="EMBL" id="KAH9323747.1"/>
    </source>
</evidence>
<dbReference type="AlphaFoldDB" id="A0AA38GJY9"/>
<gene>
    <name evidence="1" type="ORF">KI387_018386</name>
</gene>
<accession>A0AA38GJY9</accession>
<feature type="non-terminal residue" evidence="1">
    <location>
        <position position="1"/>
    </location>
</feature>
<evidence type="ECO:0000313" key="2">
    <source>
        <dbReference type="Proteomes" id="UP000824469"/>
    </source>
</evidence>